<keyword evidence="7" id="KW-0689">Ribosomal protein</keyword>
<name>A0AA43QMT8_9LECA</name>
<evidence type="ECO:0000256" key="2">
    <source>
        <dbReference type="ARBA" id="ARBA00023128"/>
    </source>
</evidence>
<comment type="subcellular location">
    <subcellularLocation>
        <location evidence="1">Mitochondrion</location>
    </subcellularLocation>
</comment>
<keyword evidence="7" id="KW-0687">Ribonucleoprotein</keyword>
<evidence type="ECO:0000256" key="5">
    <source>
        <dbReference type="ARBA" id="ARBA00039444"/>
    </source>
</evidence>
<reference evidence="7" key="1">
    <citation type="journal article" date="2023" name="Genome Biol. Evol.">
        <title>First Whole Genome Sequence and Flow Cytometry Genome Size Data for the Lichen-Forming Fungus Ramalina farinacea (Ascomycota).</title>
        <authorList>
            <person name="Llewellyn T."/>
            <person name="Mian S."/>
            <person name="Hill R."/>
            <person name="Leitch I.J."/>
            <person name="Gaya E."/>
        </authorList>
    </citation>
    <scope>NUCLEOTIDE SEQUENCE</scope>
    <source>
        <strain evidence="7">LIQ254RAFAR</strain>
    </source>
</reference>
<keyword evidence="8" id="KW-1185">Reference proteome</keyword>
<dbReference type="PANTHER" id="PTHR11362:SF82">
    <property type="entry name" value="PHOSPHATIDYLETHANOLAMINE-BINDING PROTEIN 4"/>
    <property type="match status" value="1"/>
</dbReference>
<evidence type="ECO:0000256" key="6">
    <source>
        <dbReference type="SAM" id="MobiDB-lite"/>
    </source>
</evidence>
<dbReference type="CDD" id="cd00866">
    <property type="entry name" value="PEBP_euk"/>
    <property type="match status" value="1"/>
</dbReference>
<comment type="caution">
    <text evidence="7">The sequence shown here is derived from an EMBL/GenBank/DDBJ whole genome shotgun (WGS) entry which is preliminary data.</text>
</comment>
<dbReference type="InterPro" id="IPR035810">
    <property type="entry name" value="PEBP_euk"/>
</dbReference>
<dbReference type="AlphaFoldDB" id="A0AA43QMT8"/>
<comment type="similarity">
    <text evidence="4">Belongs to the phosphatidylethanolamine-binding protein family. Mitochondrion-specific ribosomal protein mL38 subfamily.</text>
</comment>
<feature type="region of interest" description="Disordered" evidence="6">
    <location>
        <begin position="361"/>
        <end position="381"/>
    </location>
</feature>
<dbReference type="FunFam" id="3.90.280.10:FF:000004">
    <property type="entry name" value="Mitochondrial large ribosomal subunit YmL35"/>
    <property type="match status" value="1"/>
</dbReference>
<organism evidence="7 8">
    <name type="scientific">Ramalina farinacea</name>
    <dbReference type="NCBI Taxonomy" id="258253"/>
    <lineage>
        <taxon>Eukaryota</taxon>
        <taxon>Fungi</taxon>
        <taxon>Dikarya</taxon>
        <taxon>Ascomycota</taxon>
        <taxon>Pezizomycotina</taxon>
        <taxon>Lecanoromycetes</taxon>
        <taxon>OSLEUM clade</taxon>
        <taxon>Lecanoromycetidae</taxon>
        <taxon>Lecanorales</taxon>
        <taxon>Lecanorineae</taxon>
        <taxon>Ramalinaceae</taxon>
        <taxon>Ramalina</taxon>
    </lineage>
</organism>
<protein>
    <recommendedName>
        <fullName evidence="5">Large ribosomal subunit protein mL38</fullName>
    </recommendedName>
</protein>
<dbReference type="InterPro" id="IPR036610">
    <property type="entry name" value="PEBP-like_sf"/>
</dbReference>
<sequence length="381" mass="43867">MPLDPNTVSTYREERLLLHHQHKHPIGSRRRRAAIQSSDNVPFEQIPYQCFQEARKVLAEDREEKLAQIALMRKRIATWQAIPQEEIGVARKKGRLVAMQKHLEHLKILADVNDPVIKKRFEDGMAWVGEWNADDLRMMAGDMNRPIYRYLADRKWRKYARLVLMQRISQFHIVPDVLQHLDPTASVTLGFQRRNVQPGEFVDSRVSEVPARLNVQVYDKGERLVTIVVVNPDVPDIESDSFSSRCHFLAVNVPVSPTKSSVPLAHLKRDDHIVQPWLPPFAQKGSPYQRLVVLVLQQDGSEPLDLARLKTLAPRRDAWNTNRFLAHNKATPIGATLFRTVWDDGTDGVMARAGVEGVEQELVRKRPEKNPYKKKDGSRYR</sequence>
<evidence type="ECO:0000256" key="1">
    <source>
        <dbReference type="ARBA" id="ARBA00004173"/>
    </source>
</evidence>
<dbReference type="GO" id="GO:0005840">
    <property type="term" value="C:ribosome"/>
    <property type="evidence" value="ECO:0007669"/>
    <property type="project" value="UniProtKB-KW"/>
</dbReference>
<keyword evidence="2" id="KW-0496">Mitochondrion</keyword>
<comment type="function">
    <text evidence="3">Component of the mitochondrial ribosome (mitoribosome), a dedicated translation machinery responsible for the synthesis of mitochondrial genome-encoded proteins, including at least some of the essential transmembrane subunits of the mitochondrial respiratory chain. The mitoribosomes are attached to the mitochondrial inner membrane and translation products are cotranslationally integrated into the membrane.</text>
</comment>
<evidence type="ECO:0000256" key="3">
    <source>
        <dbReference type="ARBA" id="ARBA00037226"/>
    </source>
</evidence>
<dbReference type="Gene3D" id="3.90.280.10">
    <property type="entry name" value="PEBP-like"/>
    <property type="match status" value="1"/>
</dbReference>
<proteinExistence type="inferred from homology"/>
<dbReference type="GO" id="GO:0005739">
    <property type="term" value="C:mitochondrion"/>
    <property type="evidence" value="ECO:0007669"/>
    <property type="project" value="UniProtKB-SubCell"/>
</dbReference>
<dbReference type="InterPro" id="IPR008914">
    <property type="entry name" value="PEBP"/>
</dbReference>
<evidence type="ECO:0000313" key="7">
    <source>
        <dbReference type="EMBL" id="MDI1489351.1"/>
    </source>
</evidence>
<evidence type="ECO:0000256" key="4">
    <source>
        <dbReference type="ARBA" id="ARBA00038016"/>
    </source>
</evidence>
<accession>A0AA43QMT8</accession>
<dbReference type="SUPFAM" id="SSF49777">
    <property type="entry name" value="PEBP-like"/>
    <property type="match status" value="1"/>
</dbReference>
<dbReference type="Pfam" id="PF01161">
    <property type="entry name" value="PBP"/>
    <property type="match status" value="1"/>
</dbReference>
<dbReference type="Proteomes" id="UP001161017">
    <property type="component" value="Unassembled WGS sequence"/>
</dbReference>
<gene>
    <name evidence="7" type="primary">MRPL35</name>
    <name evidence="7" type="ORF">OHK93_008629</name>
</gene>
<dbReference type="EMBL" id="JAPUFD010000009">
    <property type="protein sequence ID" value="MDI1489351.1"/>
    <property type="molecule type" value="Genomic_DNA"/>
</dbReference>
<dbReference type="PANTHER" id="PTHR11362">
    <property type="entry name" value="PHOSPHATIDYLETHANOLAMINE-BINDING PROTEIN"/>
    <property type="match status" value="1"/>
</dbReference>
<evidence type="ECO:0000313" key="8">
    <source>
        <dbReference type="Proteomes" id="UP001161017"/>
    </source>
</evidence>
<dbReference type="Gene3D" id="1.20.58.1180">
    <property type="match status" value="1"/>
</dbReference>